<organism evidence="2 3">
    <name type="scientific">Actinoplanes xinjiangensis</name>
    <dbReference type="NCBI Taxonomy" id="512350"/>
    <lineage>
        <taxon>Bacteria</taxon>
        <taxon>Bacillati</taxon>
        <taxon>Actinomycetota</taxon>
        <taxon>Actinomycetes</taxon>
        <taxon>Micromonosporales</taxon>
        <taxon>Micromonosporaceae</taxon>
        <taxon>Actinoplanes</taxon>
    </lineage>
</organism>
<gene>
    <name evidence="2" type="ORF">BC793_11949</name>
</gene>
<keyword evidence="2" id="KW-0540">Nuclease</keyword>
<dbReference type="RefSeq" id="WP_109599946.1">
    <property type="nucleotide sequence ID" value="NZ_BONA01000072.1"/>
</dbReference>
<evidence type="ECO:0000259" key="1">
    <source>
        <dbReference type="SMART" id="SM00507"/>
    </source>
</evidence>
<proteinExistence type="predicted"/>
<comment type="caution">
    <text evidence="2">The sequence shown here is derived from an EMBL/GenBank/DDBJ whole genome shotgun (WGS) entry which is preliminary data.</text>
</comment>
<dbReference type="InterPro" id="IPR029471">
    <property type="entry name" value="HNH_5"/>
</dbReference>
<dbReference type="GO" id="GO:0004519">
    <property type="term" value="F:endonuclease activity"/>
    <property type="evidence" value="ECO:0007669"/>
    <property type="project" value="UniProtKB-KW"/>
</dbReference>
<dbReference type="Pfam" id="PF14279">
    <property type="entry name" value="HNH_5"/>
    <property type="match status" value="1"/>
</dbReference>
<name>A0A316F771_9ACTN</name>
<dbReference type="InterPro" id="IPR052892">
    <property type="entry name" value="NA-targeting_endonuclease"/>
</dbReference>
<keyword evidence="2" id="KW-0255">Endonuclease</keyword>
<evidence type="ECO:0000313" key="3">
    <source>
        <dbReference type="Proteomes" id="UP000245697"/>
    </source>
</evidence>
<dbReference type="Proteomes" id="UP000245697">
    <property type="component" value="Unassembled WGS sequence"/>
</dbReference>
<dbReference type="AlphaFoldDB" id="A0A316F771"/>
<sequence length="147" mass="16449">MTAVLVLNADLGPLHRVTLKHAIRMLCRRVAEIHDAEPDRLIGTYPMPKVVRLVAYVVTRWRHSRGPAWSRPGVLARDGERCAYCDKKASTIDHVLPRSRGGENSWLNTVAACGRCNQRKGDRTPAEAGMPLRTSPQVPSWAQFTVR</sequence>
<feature type="domain" description="HNH nuclease" evidence="1">
    <location>
        <begin position="69"/>
        <end position="118"/>
    </location>
</feature>
<dbReference type="PANTHER" id="PTHR33877">
    <property type="entry name" value="SLL1193 PROTEIN"/>
    <property type="match status" value="1"/>
</dbReference>
<dbReference type="PANTHER" id="PTHR33877:SF2">
    <property type="entry name" value="OS07G0170200 PROTEIN"/>
    <property type="match status" value="1"/>
</dbReference>
<evidence type="ECO:0000313" key="2">
    <source>
        <dbReference type="EMBL" id="PWK40447.1"/>
    </source>
</evidence>
<dbReference type="Gene3D" id="1.10.30.50">
    <property type="match status" value="1"/>
</dbReference>
<protein>
    <submittedName>
        <fullName evidence="2">5-methylcytosine-specific restriction endonuclease McrA</fullName>
    </submittedName>
</protein>
<dbReference type="EMBL" id="QGGR01000019">
    <property type="protein sequence ID" value="PWK40447.1"/>
    <property type="molecule type" value="Genomic_DNA"/>
</dbReference>
<keyword evidence="3" id="KW-1185">Reference proteome</keyword>
<keyword evidence="2" id="KW-0378">Hydrolase</keyword>
<dbReference type="OrthoDB" id="9802901at2"/>
<accession>A0A316F771</accession>
<dbReference type="InterPro" id="IPR003615">
    <property type="entry name" value="HNH_nuc"/>
</dbReference>
<reference evidence="2 3" key="1">
    <citation type="submission" date="2018-05" db="EMBL/GenBank/DDBJ databases">
        <title>Genomic Encyclopedia of Archaeal and Bacterial Type Strains, Phase II (KMG-II): from individual species to whole genera.</title>
        <authorList>
            <person name="Goeker M."/>
        </authorList>
    </citation>
    <scope>NUCLEOTIDE SEQUENCE [LARGE SCALE GENOMIC DNA]</scope>
    <source>
        <strain evidence="2 3">DSM 45184</strain>
    </source>
</reference>
<dbReference type="SMART" id="SM00507">
    <property type="entry name" value="HNHc"/>
    <property type="match status" value="1"/>
</dbReference>